<evidence type="ECO:0000256" key="1">
    <source>
        <dbReference type="SAM" id="MobiDB-lite"/>
    </source>
</evidence>
<dbReference type="Pfam" id="PF01593">
    <property type="entry name" value="Amino_oxidase"/>
    <property type="match status" value="1"/>
</dbReference>
<reference evidence="3" key="1">
    <citation type="submission" date="2020-11" db="EMBL/GenBank/DDBJ databases">
        <authorList>
            <person name="Tran Van P."/>
        </authorList>
    </citation>
    <scope>NUCLEOTIDE SEQUENCE</scope>
</reference>
<evidence type="ECO:0000259" key="2">
    <source>
        <dbReference type="Pfam" id="PF01593"/>
    </source>
</evidence>
<feature type="domain" description="Amine oxidase" evidence="2">
    <location>
        <begin position="222"/>
        <end position="507"/>
    </location>
</feature>
<dbReference type="EMBL" id="LR902348">
    <property type="protein sequence ID" value="CAD7250397.1"/>
    <property type="molecule type" value="Genomic_DNA"/>
</dbReference>
<evidence type="ECO:0000313" key="3">
    <source>
        <dbReference type="EMBL" id="CAD7250397.1"/>
    </source>
</evidence>
<dbReference type="AlphaFoldDB" id="A0A7R9AA97"/>
<dbReference type="Gene3D" id="3.50.50.60">
    <property type="entry name" value="FAD/NAD(P)-binding domain"/>
    <property type="match status" value="1"/>
</dbReference>
<accession>A0A7R9AA97</accession>
<proteinExistence type="predicted"/>
<protein>
    <recommendedName>
        <fullName evidence="2">Amine oxidase domain-containing protein</fullName>
    </recommendedName>
</protein>
<dbReference type="InterPro" id="IPR002937">
    <property type="entry name" value="Amino_oxidase"/>
</dbReference>
<gene>
    <name evidence="3" type="ORF">DSTB1V02_LOCUS10173</name>
</gene>
<feature type="compositionally biased region" description="Low complexity" evidence="1">
    <location>
        <begin position="164"/>
        <end position="182"/>
    </location>
</feature>
<dbReference type="Proteomes" id="UP000677054">
    <property type="component" value="Unassembled WGS sequence"/>
</dbReference>
<evidence type="ECO:0000313" key="4">
    <source>
        <dbReference type="Proteomes" id="UP000677054"/>
    </source>
</evidence>
<sequence length="712" mass="79164">MRFLLHPSIRAGTHGRALSSAFGLQMTRRDLLTHANRSRRREETFARPVQIKVEALREPRNGEKEIVNAFFDDVIVIGRSAEGSSIALPACRCQQQRLRGNSCIHEFRQNLSTSLHNSALEACVDSCTEQRTAETPHAKTFSGLAGPQSGEPGYTSTQRLQQLPSHRSGGHSPPGRRGGSSFAREVSTFSNTNTPSTSAVTVHVRMPTQEQVEIVIVGAGPTGLGAARRLLQFNKASWLVVDASPEAGGVGTTDVTPEGFLFDAGTHALFSHYKYFDEVLDEALPNPEDWYTHQRASYVHSRQALVPCPYENNLAALPIEDQVVCLRGMIDAYLESALAQSKPNNFDEWILRMTGEGIANYFMRPYNFKFWAVPTTMMQWEWIGDRAAGPDLKLAVTNVLEKNIAVDLGRYGKFRFPARDGIGGIWKAVTKIFPQGKIRFDAKVEKIDAKEKVLTLKDGSTIAYEKLISTLPVDDLAVTIGDEDLIELSKGLHFSSTHVVGIGIRGKRPDHIDENSWLYFPEDDTPFCHATVFSDLSPHNQPGADVKLRTIRRADGEETDAETEKGGPYWSLLFEVSESSHRPVDVETVVADSIRGAVDASLLAPEDEIVSTFHRRFHRGYPTPTLSRDGILKELLPKLQALGVWSRGRFGSWKCEAGNQDHSFMLGVECVDRIVYGSPELTLLYPNLVNSRDNCERTLAHKFDEDGQRIFD</sequence>
<dbReference type="EMBL" id="CAJPEV010002831">
    <property type="protein sequence ID" value="CAG0898170.1"/>
    <property type="molecule type" value="Genomic_DNA"/>
</dbReference>
<feature type="compositionally biased region" description="Polar residues" evidence="1">
    <location>
        <begin position="154"/>
        <end position="163"/>
    </location>
</feature>
<dbReference type="InterPro" id="IPR036188">
    <property type="entry name" value="FAD/NAD-bd_sf"/>
</dbReference>
<dbReference type="SUPFAM" id="SSF51971">
    <property type="entry name" value="Nucleotide-binding domain"/>
    <property type="match status" value="1"/>
</dbReference>
<dbReference type="PANTHER" id="PTHR43734">
    <property type="entry name" value="PHYTOENE DESATURASE"/>
    <property type="match status" value="1"/>
</dbReference>
<feature type="region of interest" description="Disordered" evidence="1">
    <location>
        <begin position="134"/>
        <end position="182"/>
    </location>
</feature>
<dbReference type="PANTHER" id="PTHR43734:SF4">
    <property type="entry name" value="AMINE OXIDASE DOMAIN-CONTAINING PROTEIN"/>
    <property type="match status" value="1"/>
</dbReference>
<dbReference type="OrthoDB" id="38045at2759"/>
<keyword evidence="4" id="KW-1185">Reference proteome</keyword>
<organism evidence="3">
    <name type="scientific">Darwinula stevensoni</name>
    <dbReference type="NCBI Taxonomy" id="69355"/>
    <lineage>
        <taxon>Eukaryota</taxon>
        <taxon>Metazoa</taxon>
        <taxon>Ecdysozoa</taxon>
        <taxon>Arthropoda</taxon>
        <taxon>Crustacea</taxon>
        <taxon>Oligostraca</taxon>
        <taxon>Ostracoda</taxon>
        <taxon>Podocopa</taxon>
        <taxon>Podocopida</taxon>
        <taxon>Darwinulocopina</taxon>
        <taxon>Darwinuloidea</taxon>
        <taxon>Darwinulidae</taxon>
        <taxon>Darwinula</taxon>
    </lineage>
</organism>
<dbReference type="GO" id="GO:0016491">
    <property type="term" value="F:oxidoreductase activity"/>
    <property type="evidence" value="ECO:0007669"/>
    <property type="project" value="InterPro"/>
</dbReference>
<name>A0A7R9AA97_9CRUS</name>